<dbReference type="CDD" id="cd18085">
    <property type="entry name" value="TM1570-like"/>
    <property type="match status" value="1"/>
</dbReference>
<name>A0A1F4SDQ6_UNCSA</name>
<comment type="caution">
    <text evidence="2">The sequence shown here is derived from an EMBL/GenBank/DDBJ whole genome shotgun (WGS) entry which is preliminary data.</text>
</comment>
<dbReference type="STRING" id="1802579.A2310_01965"/>
<dbReference type="Proteomes" id="UP000178417">
    <property type="component" value="Unassembled WGS sequence"/>
</dbReference>
<dbReference type="SUPFAM" id="SSF75217">
    <property type="entry name" value="alpha/beta knot"/>
    <property type="match status" value="1"/>
</dbReference>
<feature type="domain" description="tRNA (guanine-N(1)-)-methyltransferase C-terminal" evidence="1">
    <location>
        <begin position="4"/>
        <end position="179"/>
    </location>
</feature>
<protein>
    <recommendedName>
        <fullName evidence="1">tRNA (guanine-N(1)-)-methyltransferase C-terminal domain-containing protein</fullName>
    </recommendedName>
</protein>
<dbReference type="Gene3D" id="3.40.1280.10">
    <property type="match status" value="1"/>
</dbReference>
<reference evidence="2 3" key="1">
    <citation type="journal article" date="2016" name="Nat. Commun.">
        <title>Thousands of microbial genomes shed light on interconnected biogeochemical processes in an aquifer system.</title>
        <authorList>
            <person name="Anantharaman K."/>
            <person name="Brown C.T."/>
            <person name="Hug L.A."/>
            <person name="Sharon I."/>
            <person name="Castelle C.J."/>
            <person name="Probst A.J."/>
            <person name="Thomas B.C."/>
            <person name="Singh A."/>
            <person name="Wilkins M.J."/>
            <person name="Karaoz U."/>
            <person name="Brodie E.L."/>
            <person name="Williams K.H."/>
            <person name="Hubbard S.S."/>
            <person name="Banfield J.F."/>
        </authorList>
    </citation>
    <scope>NUCLEOTIDE SEQUENCE [LARGE SCALE GENOMIC DNA]</scope>
</reference>
<accession>A0A1F4SDQ6</accession>
<evidence type="ECO:0000313" key="3">
    <source>
        <dbReference type="Proteomes" id="UP000178417"/>
    </source>
</evidence>
<dbReference type="InterPro" id="IPR029028">
    <property type="entry name" value="Alpha/beta_knot_MTases"/>
</dbReference>
<dbReference type="InterPro" id="IPR029026">
    <property type="entry name" value="tRNA_m1G_MTases_N"/>
</dbReference>
<sequence>MTAKIYIALLHHPMYNKNREVISTCITGFDLHDIARTALTFGIKKYYVVNPLPAQIAFAERIINCWQGEKSFTHNWTRAEAFKHVKLKNTLEEVLKELKNPIVVATSAKKVGAVSYKLLKNKIKKAKRPFLILFGTGWGMTKDVLDKADVILRPICGSKDYNHLSVRAAVAITLDRLVGS</sequence>
<dbReference type="AlphaFoldDB" id="A0A1F4SDQ6"/>
<dbReference type="EMBL" id="MEUB01000071">
    <property type="protein sequence ID" value="OGC18556.1"/>
    <property type="molecule type" value="Genomic_DNA"/>
</dbReference>
<evidence type="ECO:0000259" key="1">
    <source>
        <dbReference type="Pfam" id="PF09936"/>
    </source>
</evidence>
<evidence type="ECO:0000313" key="2">
    <source>
        <dbReference type="EMBL" id="OGC18556.1"/>
    </source>
</evidence>
<dbReference type="InterPro" id="IPR019230">
    <property type="entry name" value="RNA_MeTrfase_C_dom"/>
</dbReference>
<dbReference type="Pfam" id="PF09936">
    <property type="entry name" value="Methyltrn_RNA_4"/>
    <property type="match status" value="1"/>
</dbReference>
<gene>
    <name evidence="2" type="ORF">A2310_01965</name>
</gene>
<organism evidence="2 3">
    <name type="scientific">candidate division WOR-1 bacterium RIFOXYB2_FULL_37_13</name>
    <dbReference type="NCBI Taxonomy" id="1802579"/>
    <lineage>
        <taxon>Bacteria</taxon>
        <taxon>Bacillati</taxon>
        <taxon>Saganbacteria</taxon>
    </lineage>
</organism>
<proteinExistence type="predicted"/>